<dbReference type="Pfam" id="PF00850">
    <property type="entry name" value="Hist_deacetyl"/>
    <property type="match status" value="1"/>
</dbReference>
<dbReference type="SUPFAM" id="SSF52768">
    <property type="entry name" value="Arginase/deacetylase"/>
    <property type="match status" value="1"/>
</dbReference>
<dbReference type="InterPro" id="IPR023801">
    <property type="entry name" value="His_deacetylse_dom"/>
</dbReference>
<keyword evidence="14" id="KW-1185">Reference proteome</keyword>
<evidence type="ECO:0000256" key="1">
    <source>
        <dbReference type="ARBA" id="ARBA00004123"/>
    </source>
</evidence>
<evidence type="ECO:0000313" key="14">
    <source>
        <dbReference type="Proteomes" id="UP000277204"/>
    </source>
</evidence>
<evidence type="ECO:0000256" key="4">
    <source>
        <dbReference type="ARBA" id="ARBA00022491"/>
    </source>
</evidence>
<comment type="catalytic activity">
    <reaction evidence="10">
        <text>N(6)-acetyl-L-lysyl-[protein] + H2O = L-lysyl-[protein] + acetate</text>
        <dbReference type="Rhea" id="RHEA:58108"/>
        <dbReference type="Rhea" id="RHEA-COMP:9752"/>
        <dbReference type="Rhea" id="RHEA-COMP:10731"/>
        <dbReference type="ChEBI" id="CHEBI:15377"/>
        <dbReference type="ChEBI" id="CHEBI:29969"/>
        <dbReference type="ChEBI" id="CHEBI:30089"/>
        <dbReference type="ChEBI" id="CHEBI:61930"/>
    </reaction>
    <physiologicalReaction direction="left-to-right" evidence="10">
        <dbReference type="Rhea" id="RHEA:58109"/>
    </physiologicalReaction>
</comment>
<dbReference type="GO" id="GO:0005634">
    <property type="term" value="C:nucleus"/>
    <property type="evidence" value="ECO:0007669"/>
    <property type="project" value="UniProtKB-SubCell"/>
</dbReference>
<dbReference type="AlphaFoldDB" id="A0A183MNU3"/>
<evidence type="ECO:0000256" key="7">
    <source>
        <dbReference type="ARBA" id="ARBA00023015"/>
    </source>
</evidence>
<dbReference type="InterPro" id="IPR023696">
    <property type="entry name" value="Ureohydrolase_dom_sf"/>
</dbReference>
<keyword evidence="4" id="KW-0678">Repressor</keyword>
<name>A0A183MNU3_9TREM</name>
<organism evidence="13 14">
    <name type="scientific">Schistosoma margrebowiei</name>
    <dbReference type="NCBI Taxonomy" id="48269"/>
    <lineage>
        <taxon>Eukaryota</taxon>
        <taxon>Metazoa</taxon>
        <taxon>Spiralia</taxon>
        <taxon>Lophotrochozoa</taxon>
        <taxon>Platyhelminthes</taxon>
        <taxon>Trematoda</taxon>
        <taxon>Digenea</taxon>
        <taxon>Strigeidida</taxon>
        <taxon>Schistosomatoidea</taxon>
        <taxon>Schistosomatidae</taxon>
        <taxon>Schistosoma</taxon>
    </lineage>
</organism>
<dbReference type="GO" id="GO:0141221">
    <property type="term" value="F:histone deacetylase activity, hydrolytic mechanism"/>
    <property type="evidence" value="ECO:0007669"/>
    <property type="project" value="UniProtKB-EC"/>
</dbReference>
<dbReference type="EMBL" id="UZAI01017445">
    <property type="protein sequence ID" value="VDP24827.1"/>
    <property type="molecule type" value="Genomic_DNA"/>
</dbReference>
<sequence>MSVGIVYGDQYRRLCCSSPKFGDRYALVMDLINAYKLIPELSRVPPLQWDSPNLMYEAVTTFHSKEYVDALKKLQMLHIEEKELTADDELLMDSFSLNYDCPGFPSVFDYSLAAVQGSLAAANALISRHCEVVINWGGGWHHAKRSEASGFCYLNDIVLAVHRLVSSTPSEISPNRQTRVLYVDLDLHHGDGVEEAFWYSSRVVTFSVHHASPGFFPGTGTWNMFDNDKLPIFLNGAGRGRFSAFNLPLEEGINDLDWSNAIGPILDSLNMVIQPSYVVVQCGADCLATDPHRIFHLSNFYPSFNSDCDSECSLSGYLYAIKKILSWKVPTLILGGGGYNFPDTARLWTRVTALTIEEVKGKKYVAFKFFYYKCFFPASVHYYRMTLLPEIPEHSYFSRYGPDFELDIDYFPHKSHKETLNSIQKHHRRILEQLRNYADLNKMTYDYDKVYQLYNLTDM</sequence>
<keyword evidence="9" id="KW-0539">Nucleus</keyword>
<evidence type="ECO:0000256" key="6">
    <source>
        <dbReference type="ARBA" id="ARBA00022853"/>
    </source>
</evidence>
<proteinExistence type="inferred from homology"/>
<evidence type="ECO:0000256" key="9">
    <source>
        <dbReference type="ARBA" id="ARBA00023242"/>
    </source>
</evidence>
<evidence type="ECO:0000256" key="11">
    <source>
        <dbReference type="ARBA" id="ARBA00049193"/>
    </source>
</evidence>
<dbReference type="InterPro" id="IPR000286">
    <property type="entry name" value="HDACs"/>
</dbReference>
<dbReference type="Gene3D" id="3.40.800.20">
    <property type="entry name" value="Histone deacetylase domain"/>
    <property type="match status" value="1"/>
</dbReference>
<evidence type="ECO:0000256" key="12">
    <source>
        <dbReference type="ARBA" id="ARBA00049416"/>
    </source>
</evidence>
<comment type="catalytic activity">
    <reaction evidence="12">
        <text>N(6)-acetyl-L-lysyl-[histone] + H2O = L-lysyl-[histone] + acetate</text>
        <dbReference type="Rhea" id="RHEA:58196"/>
        <dbReference type="Rhea" id="RHEA-COMP:9845"/>
        <dbReference type="Rhea" id="RHEA-COMP:11338"/>
        <dbReference type="ChEBI" id="CHEBI:15377"/>
        <dbReference type="ChEBI" id="CHEBI:29969"/>
        <dbReference type="ChEBI" id="CHEBI:30089"/>
        <dbReference type="ChEBI" id="CHEBI:61930"/>
        <dbReference type="EC" id="3.5.1.98"/>
    </reaction>
    <physiologicalReaction direction="left-to-right" evidence="12">
        <dbReference type="Rhea" id="RHEA:58197"/>
    </physiologicalReaction>
</comment>
<comment type="catalytic activity">
    <reaction evidence="11">
        <text>N(6)-(2E)-butenoyl-L-lysyl-[protein] + H2O = (2E)-2-butenoate + L-lysyl-[protein]</text>
        <dbReference type="Rhea" id="RHEA:69172"/>
        <dbReference type="Rhea" id="RHEA-COMP:9752"/>
        <dbReference type="Rhea" id="RHEA-COMP:13707"/>
        <dbReference type="ChEBI" id="CHEBI:15377"/>
        <dbReference type="ChEBI" id="CHEBI:29969"/>
        <dbReference type="ChEBI" id="CHEBI:35899"/>
        <dbReference type="ChEBI" id="CHEBI:137954"/>
    </reaction>
    <physiologicalReaction direction="left-to-right" evidence="11">
        <dbReference type="Rhea" id="RHEA:69173"/>
    </physiologicalReaction>
</comment>
<keyword evidence="8" id="KW-0804">Transcription</keyword>
<keyword evidence="5" id="KW-0378">Hydrolase</keyword>
<comment type="similarity">
    <text evidence="2">Belongs to the histone deacetylase family. HD type 1 subfamily.</text>
</comment>
<dbReference type="GO" id="GO:0031507">
    <property type="term" value="P:heterochromatin formation"/>
    <property type="evidence" value="ECO:0007669"/>
    <property type="project" value="TreeGrafter"/>
</dbReference>
<dbReference type="PRINTS" id="PR01270">
    <property type="entry name" value="HDASUPER"/>
</dbReference>
<reference evidence="13 14" key="1">
    <citation type="submission" date="2018-11" db="EMBL/GenBank/DDBJ databases">
        <authorList>
            <consortium name="Pathogen Informatics"/>
        </authorList>
    </citation>
    <scope>NUCLEOTIDE SEQUENCE [LARGE SCALE GENOMIC DNA]</scope>
    <source>
        <strain evidence="13 14">Zambia</strain>
    </source>
</reference>
<evidence type="ECO:0000313" key="13">
    <source>
        <dbReference type="EMBL" id="VDP24827.1"/>
    </source>
</evidence>
<dbReference type="STRING" id="48269.A0A183MNU3"/>
<keyword evidence="6" id="KW-0156">Chromatin regulator</keyword>
<evidence type="ECO:0000256" key="2">
    <source>
        <dbReference type="ARBA" id="ARBA00006457"/>
    </source>
</evidence>
<accession>A0A183MNU3</accession>
<comment type="subcellular location">
    <subcellularLocation>
        <location evidence="1">Nucleus</location>
    </subcellularLocation>
</comment>
<gene>
    <name evidence="13" type="ORF">SMRZ_LOCUS17718</name>
</gene>
<dbReference type="InterPro" id="IPR037138">
    <property type="entry name" value="His_deacetylse_dom_sf"/>
</dbReference>
<dbReference type="EC" id="3.5.1.98" evidence="3"/>
<protein>
    <recommendedName>
        <fullName evidence="3">histone deacetylase</fullName>
        <ecNumber evidence="3">3.5.1.98</ecNumber>
    </recommendedName>
</protein>
<evidence type="ECO:0000256" key="10">
    <source>
        <dbReference type="ARBA" id="ARBA00049136"/>
    </source>
</evidence>
<evidence type="ECO:0000256" key="5">
    <source>
        <dbReference type="ARBA" id="ARBA00022801"/>
    </source>
</evidence>
<dbReference type="PANTHER" id="PTHR10625:SF14">
    <property type="entry name" value="HISTONE DEACETYLASE 8"/>
    <property type="match status" value="1"/>
</dbReference>
<evidence type="ECO:0000256" key="8">
    <source>
        <dbReference type="ARBA" id="ARBA00023163"/>
    </source>
</evidence>
<keyword evidence="7" id="KW-0805">Transcription regulation</keyword>
<dbReference type="Proteomes" id="UP000277204">
    <property type="component" value="Unassembled WGS sequence"/>
</dbReference>
<dbReference type="PANTHER" id="PTHR10625">
    <property type="entry name" value="HISTONE DEACETYLASE HDAC1-RELATED"/>
    <property type="match status" value="1"/>
</dbReference>
<evidence type="ECO:0000256" key="3">
    <source>
        <dbReference type="ARBA" id="ARBA00012111"/>
    </source>
</evidence>